<evidence type="ECO:0000256" key="8">
    <source>
        <dbReference type="ARBA" id="ARBA00023114"/>
    </source>
</evidence>
<dbReference type="SUPFAM" id="SSF56935">
    <property type="entry name" value="Porins"/>
    <property type="match status" value="1"/>
</dbReference>
<dbReference type="EMBL" id="FCOK02000024">
    <property type="protein sequence ID" value="SAL38977.1"/>
    <property type="molecule type" value="Genomic_DNA"/>
</dbReference>
<comment type="subcellular location">
    <subcellularLocation>
        <location evidence="1">Cell outer membrane</location>
        <topology evidence="1">Multi-pass membrane protein</topology>
    </subcellularLocation>
</comment>
<feature type="domain" description="Porin" evidence="12">
    <location>
        <begin position="8"/>
        <end position="304"/>
    </location>
</feature>
<dbReference type="PANTHER" id="PTHR34501">
    <property type="entry name" value="PROTEIN YDDL-RELATED"/>
    <property type="match status" value="1"/>
</dbReference>
<dbReference type="InterPro" id="IPR001702">
    <property type="entry name" value="Porin_Gram-ve"/>
</dbReference>
<dbReference type="GO" id="GO:0034220">
    <property type="term" value="P:monoatomic ion transmembrane transport"/>
    <property type="evidence" value="ECO:0007669"/>
    <property type="project" value="InterPro"/>
</dbReference>
<feature type="signal peptide" evidence="11">
    <location>
        <begin position="1"/>
        <end position="20"/>
    </location>
</feature>
<protein>
    <submittedName>
        <fullName evidence="13">Gram-negative porin domain protein</fullName>
    </submittedName>
</protein>
<dbReference type="InterPro" id="IPR033900">
    <property type="entry name" value="Gram_neg_porin_domain"/>
</dbReference>
<evidence type="ECO:0000256" key="11">
    <source>
        <dbReference type="SAM" id="SignalP"/>
    </source>
</evidence>
<dbReference type="GO" id="GO:0009279">
    <property type="term" value="C:cell outer membrane"/>
    <property type="evidence" value="ECO:0007669"/>
    <property type="project" value="UniProtKB-SubCell"/>
</dbReference>
<evidence type="ECO:0000256" key="7">
    <source>
        <dbReference type="ARBA" id="ARBA00023065"/>
    </source>
</evidence>
<dbReference type="PRINTS" id="PR00184">
    <property type="entry name" value="NEISSPPORIN"/>
</dbReference>
<keyword evidence="10" id="KW-0998">Cell outer membrane</keyword>
<dbReference type="Proteomes" id="UP000054683">
    <property type="component" value="Unassembled WGS sequence"/>
</dbReference>
<name>A0A158H4A3_9BURK</name>
<keyword evidence="8" id="KW-0626">Porin</keyword>
<keyword evidence="5" id="KW-0812">Transmembrane</keyword>
<sequence>MKLGRYAACAALLSCSYAHADSGVTLYGIVDEFFQYVNTGNHYTAAIGSSSEWASRFGLKGSEDIGGGNKVNFQLENGFNPNDGTFASTGQMFNRQAWVGMSGNWGEVRLGRQNSPVFYDQGYLDAFGAATQASGFSNLMTYVVRTSNTVSYQSPVIGGLQAGVYAGFGDAGGLRSAGSSYQADLQYNSGPIAAAVAWQAVKNASNSSTDTAVEAGASYTIQKATIYAGYAASRWTDINLNVNVYGVSGKYQFTPTVFVALGYTALHDKTPAANNANQIAAMAQYDLSKNTSVYGTVSYLTNHNQASYTLAGSANPGLPLAYPGANPHGISIGMFHKF</sequence>
<keyword evidence="4" id="KW-1134">Transmembrane beta strand</keyword>
<gene>
    <name evidence="13" type="ORF">AWB69_03844</name>
</gene>
<evidence type="ECO:0000313" key="13">
    <source>
        <dbReference type="EMBL" id="SAL38977.1"/>
    </source>
</evidence>
<dbReference type="InterPro" id="IPR002299">
    <property type="entry name" value="Porin_Neis"/>
</dbReference>
<dbReference type="RefSeq" id="WP_062087357.1">
    <property type="nucleotide sequence ID" value="NZ_FCOK02000024.1"/>
</dbReference>
<dbReference type="GO" id="GO:0015288">
    <property type="term" value="F:porin activity"/>
    <property type="evidence" value="ECO:0007669"/>
    <property type="project" value="UniProtKB-KW"/>
</dbReference>
<keyword evidence="7" id="KW-0406">Ion transport</keyword>
<dbReference type="InterPro" id="IPR050298">
    <property type="entry name" value="Gram-neg_bact_OMP"/>
</dbReference>
<evidence type="ECO:0000256" key="9">
    <source>
        <dbReference type="ARBA" id="ARBA00023136"/>
    </source>
</evidence>
<dbReference type="PANTHER" id="PTHR34501:SF9">
    <property type="entry name" value="MAJOR OUTER MEMBRANE PROTEIN P.IA"/>
    <property type="match status" value="1"/>
</dbReference>
<evidence type="ECO:0000256" key="1">
    <source>
        <dbReference type="ARBA" id="ARBA00004571"/>
    </source>
</evidence>
<dbReference type="Gene3D" id="2.40.160.10">
    <property type="entry name" value="Porin"/>
    <property type="match status" value="1"/>
</dbReference>
<evidence type="ECO:0000313" key="14">
    <source>
        <dbReference type="Proteomes" id="UP000054683"/>
    </source>
</evidence>
<evidence type="ECO:0000256" key="2">
    <source>
        <dbReference type="ARBA" id="ARBA00011233"/>
    </source>
</evidence>
<evidence type="ECO:0000256" key="5">
    <source>
        <dbReference type="ARBA" id="ARBA00022692"/>
    </source>
</evidence>
<evidence type="ECO:0000256" key="3">
    <source>
        <dbReference type="ARBA" id="ARBA00022448"/>
    </source>
</evidence>
<evidence type="ECO:0000256" key="10">
    <source>
        <dbReference type="ARBA" id="ARBA00023237"/>
    </source>
</evidence>
<comment type="subunit">
    <text evidence="2">Homotrimer.</text>
</comment>
<evidence type="ECO:0000256" key="4">
    <source>
        <dbReference type="ARBA" id="ARBA00022452"/>
    </source>
</evidence>
<dbReference type="GO" id="GO:0046930">
    <property type="term" value="C:pore complex"/>
    <property type="evidence" value="ECO:0007669"/>
    <property type="project" value="UniProtKB-KW"/>
</dbReference>
<organism evidence="13 14">
    <name type="scientific">Caballeronia udeis</name>
    <dbReference type="NCBI Taxonomy" id="1232866"/>
    <lineage>
        <taxon>Bacteria</taxon>
        <taxon>Pseudomonadati</taxon>
        <taxon>Pseudomonadota</taxon>
        <taxon>Betaproteobacteria</taxon>
        <taxon>Burkholderiales</taxon>
        <taxon>Burkholderiaceae</taxon>
        <taxon>Caballeronia</taxon>
    </lineage>
</organism>
<dbReference type="OrthoDB" id="8576858at2"/>
<dbReference type="InterPro" id="IPR023614">
    <property type="entry name" value="Porin_dom_sf"/>
</dbReference>
<dbReference type="Pfam" id="PF13609">
    <property type="entry name" value="Porin_4"/>
    <property type="match status" value="1"/>
</dbReference>
<reference evidence="13 14" key="1">
    <citation type="submission" date="2016-01" db="EMBL/GenBank/DDBJ databases">
        <authorList>
            <person name="Oliw E.H."/>
        </authorList>
    </citation>
    <scope>NUCLEOTIDE SEQUENCE [LARGE SCALE GENOMIC DNA]</scope>
    <source>
        <strain evidence="13">LMG 27134</strain>
    </source>
</reference>
<feature type="chain" id="PRO_5008501745" evidence="11">
    <location>
        <begin position="21"/>
        <end position="338"/>
    </location>
</feature>
<keyword evidence="6 11" id="KW-0732">Signal</keyword>
<dbReference type="PRINTS" id="PR00182">
    <property type="entry name" value="ECOLNEIPORIN"/>
</dbReference>
<dbReference type="CDD" id="cd00342">
    <property type="entry name" value="gram_neg_porins"/>
    <property type="match status" value="1"/>
</dbReference>
<dbReference type="AlphaFoldDB" id="A0A158H4A3"/>
<keyword evidence="9" id="KW-0472">Membrane</keyword>
<evidence type="ECO:0000256" key="6">
    <source>
        <dbReference type="ARBA" id="ARBA00022729"/>
    </source>
</evidence>
<evidence type="ECO:0000259" key="12">
    <source>
        <dbReference type="Pfam" id="PF13609"/>
    </source>
</evidence>
<keyword evidence="3" id="KW-0813">Transport</keyword>
<proteinExistence type="predicted"/>
<accession>A0A158H4A3</accession>